<dbReference type="Pfam" id="PF04545">
    <property type="entry name" value="Sigma70_r4"/>
    <property type="match status" value="1"/>
</dbReference>
<evidence type="ECO:0000259" key="6">
    <source>
        <dbReference type="Pfam" id="PF04542"/>
    </source>
</evidence>
<dbReference type="EMBL" id="VIGC01000003">
    <property type="protein sequence ID" value="TQE97385.1"/>
    <property type="molecule type" value="Genomic_DNA"/>
</dbReference>
<dbReference type="InterPro" id="IPR013324">
    <property type="entry name" value="RNA_pol_sigma_r3/r4-like"/>
</dbReference>
<dbReference type="GO" id="GO:0016987">
    <property type="term" value="F:sigma factor activity"/>
    <property type="evidence" value="ECO:0007669"/>
    <property type="project" value="UniProtKB-KW"/>
</dbReference>
<keyword evidence="9" id="KW-1185">Reference proteome</keyword>
<sequence length="202" mass="22679">MNAVPVEPENRELIQRCLAGDGQAWQALVERYARLVHSIPVRYGLTPQEVDDVGQEVFLALAQSLHQLDDPERLPAWLITTTRRVCWRLLQRRRREQPGAAADIMEVPLEASLDSPSSARVPSMSELLAGWSRQELLSQGLERLPPRCRELLTLIFLDPEEPSYEEIAARLGMAVGSIGPTRGRCLRQLRAVLESLGFDGSF</sequence>
<keyword evidence="2" id="KW-0805">Transcription regulation</keyword>
<dbReference type="SUPFAM" id="SSF88946">
    <property type="entry name" value="Sigma2 domain of RNA polymerase sigma factors"/>
    <property type="match status" value="1"/>
</dbReference>
<keyword evidence="4" id="KW-0238">DNA-binding</keyword>
<dbReference type="RefSeq" id="WP_141608578.1">
    <property type="nucleotide sequence ID" value="NZ_VIGC02000003.1"/>
</dbReference>
<reference evidence="8 9" key="1">
    <citation type="submission" date="2019-06" db="EMBL/GenBank/DDBJ databases">
        <title>Genome sequence of Litorilinea aerophila BAA-2444.</title>
        <authorList>
            <person name="Maclea K.S."/>
            <person name="Maurais E.G."/>
            <person name="Iannazzi L.C."/>
        </authorList>
    </citation>
    <scope>NUCLEOTIDE SEQUENCE [LARGE SCALE GENOMIC DNA]</scope>
    <source>
        <strain evidence="8 9">ATCC BAA-2444</strain>
    </source>
</reference>
<dbReference type="Pfam" id="PF04542">
    <property type="entry name" value="Sigma70_r2"/>
    <property type="match status" value="1"/>
</dbReference>
<evidence type="ECO:0000256" key="4">
    <source>
        <dbReference type="ARBA" id="ARBA00023125"/>
    </source>
</evidence>
<dbReference type="Gene3D" id="1.10.1740.10">
    <property type="match status" value="1"/>
</dbReference>
<protein>
    <submittedName>
        <fullName evidence="8">Sigma-70 family RNA polymerase sigma factor</fullName>
    </submittedName>
</protein>
<dbReference type="InterPro" id="IPR039425">
    <property type="entry name" value="RNA_pol_sigma-70-like"/>
</dbReference>
<feature type="domain" description="RNA polymerase sigma-70 region 4" evidence="7">
    <location>
        <begin position="141"/>
        <end position="190"/>
    </location>
</feature>
<dbReference type="GO" id="GO:0006352">
    <property type="term" value="P:DNA-templated transcription initiation"/>
    <property type="evidence" value="ECO:0007669"/>
    <property type="project" value="InterPro"/>
</dbReference>
<organism evidence="8 9">
    <name type="scientific">Litorilinea aerophila</name>
    <dbReference type="NCBI Taxonomy" id="1204385"/>
    <lineage>
        <taxon>Bacteria</taxon>
        <taxon>Bacillati</taxon>
        <taxon>Chloroflexota</taxon>
        <taxon>Caldilineae</taxon>
        <taxon>Caldilineales</taxon>
        <taxon>Caldilineaceae</taxon>
        <taxon>Litorilinea</taxon>
    </lineage>
</organism>
<evidence type="ECO:0000313" key="8">
    <source>
        <dbReference type="EMBL" id="TQE97385.1"/>
    </source>
</evidence>
<dbReference type="PANTHER" id="PTHR43133:SF8">
    <property type="entry name" value="RNA POLYMERASE SIGMA FACTOR HI_1459-RELATED"/>
    <property type="match status" value="1"/>
</dbReference>
<keyword evidence="5" id="KW-0804">Transcription</keyword>
<evidence type="ECO:0000256" key="1">
    <source>
        <dbReference type="ARBA" id="ARBA00010641"/>
    </source>
</evidence>
<comment type="similarity">
    <text evidence="1">Belongs to the sigma-70 factor family. ECF subfamily.</text>
</comment>
<name>A0A540VKT3_9CHLR</name>
<dbReference type="Proteomes" id="UP000317371">
    <property type="component" value="Unassembled WGS sequence"/>
</dbReference>
<dbReference type="InterPro" id="IPR007630">
    <property type="entry name" value="RNA_pol_sigma70_r4"/>
</dbReference>
<evidence type="ECO:0000256" key="3">
    <source>
        <dbReference type="ARBA" id="ARBA00023082"/>
    </source>
</evidence>
<accession>A0A540VKT3</accession>
<dbReference type="InterPro" id="IPR014284">
    <property type="entry name" value="RNA_pol_sigma-70_dom"/>
</dbReference>
<dbReference type="OrthoDB" id="9782703at2"/>
<dbReference type="InterPro" id="IPR036388">
    <property type="entry name" value="WH-like_DNA-bd_sf"/>
</dbReference>
<dbReference type="PANTHER" id="PTHR43133">
    <property type="entry name" value="RNA POLYMERASE ECF-TYPE SIGMA FACTO"/>
    <property type="match status" value="1"/>
</dbReference>
<dbReference type="InParanoid" id="A0A540VKT3"/>
<evidence type="ECO:0000256" key="2">
    <source>
        <dbReference type="ARBA" id="ARBA00023015"/>
    </source>
</evidence>
<proteinExistence type="inferred from homology"/>
<keyword evidence="3" id="KW-0731">Sigma factor</keyword>
<dbReference type="InterPro" id="IPR007627">
    <property type="entry name" value="RNA_pol_sigma70_r2"/>
</dbReference>
<evidence type="ECO:0000259" key="7">
    <source>
        <dbReference type="Pfam" id="PF04545"/>
    </source>
</evidence>
<dbReference type="GO" id="GO:0003677">
    <property type="term" value="F:DNA binding"/>
    <property type="evidence" value="ECO:0007669"/>
    <property type="project" value="UniProtKB-KW"/>
</dbReference>
<dbReference type="NCBIfam" id="TIGR02937">
    <property type="entry name" value="sigma70-ECF"/>
    <property type="match status" value="1"/>
</dbReference>
<evidence type="ECO:0000313" key="9">
    <source>
        <dbReference type="Proteomes" id="UP000317371"/>
    </source>
</evidence>
<dbReference type="AlphaFoldDB" id="A0A540VKT3"/>
<comment type="caution">
    <text evidence="8">The sequence shown here is derived from an EMBL/GenBank/DDBJ whole genome shotgun (WGS) entry which is preliminary data.</text>
</comment>
<dbReference type="SUPFAM" id="SSF88659">
    <property type="entry name" value="Sigma3 and sigma4 domains of RNA polymerase sigma factors"/>
    <property type="match status" value="1"/>
</dbReference>
<dbReference type="InterPro" id="IPR013325">
    <property type="entry name" value="RNA_pol_sigma_r2"/>
</dbReference>
<evidence type="ECO:0000256" key="5">
    <source>
        <dbReference type="ARBA" id="ARBA00023163"/>
    </source>
</evidence>
<dbReference type="Gene3D" id="1.10.10.10">
    <property type="entry name" value="Winged helix-like DNA-binding domain superfamily/Winged helix DNA-binding domain"/>
    <property type="match status" value="1"/>
</dbReference>
<gene>
    <name evidence="8" type="ORF">FKZ61_02925</name>
</gene>
<feature type="domain" description="RNA polymerase sigma-70 region 2" evidence="6">
    <location>
        <begin position="28"/>
        <end position="95"/>
    </location>
</feature>